<dbReference type="GO" id="GO:0035091">
    <property type="term" value="F:phosphatidylinositol binding"/>
    <property type="evidence" value="ECO:0007669"/>
    <property type="project" value="TreeGrafter"/>
</dbReference>
<sequence length="214" mass="22510">MTTLFAVCFSFQVKAASDAEELVAESRYTLEKMLNNPDYAKLKEFAHQSQGIIIIPQLVKGGFIIGGEGGSGVLLVRGTDGTWSNPSFYTLAAGSIGLQIGGEVSEVVFTLMNQGAVDAILDNEIKFGGDLSLAVGPFGAGVEASTTANLDVDVYAFSSSVGLFGGGAFEGAKLFTRESYNSSYYGAGATPRKITIERAFSNPHSDKLRAALPQ</sequence>
<dbReference type="STRING" id="1489064.WH96_09175"/>
<dbReference type="InterPro" id="IPR051702">
    <property type="entry name" value="SH3_domain_YSC84-like"/>
</dbReference>
<evidence type="ECO:0000313" key="3">
    <source>
        <dbReference type="Proteomes" id="UP000035444"/>
    </source>
</evidence>
<dbReference type="EMBL" id="LAQL01000006">
    <property type="protein sequence ID" value="KLN61010.1"/>
    <property type="molecule type" value="Genomic_DNA"/>
</dbReference>
<gene>
    <name evidence="2" type="ORF">WH96_09175</name>
</gene>
<proteinExistence type="predicted"/>
<dbReference type="Pfam" id="PF04366">
    <property type="entry name" value="Ysc84"/>
    <property type="match status" value="1"/>
</dbReference>
<dbReference type="InterPro" id="IPR007461">
    <property type="entry name" value="Ysc84_actin-binding"/>
</dbReference>
<protein>
    <recommendedName>
        <fullName evidence="1">Ysc84 actin-binding domain-containing protein</fullName>
    </recommendedName>
</protein>
<dbReference type="Proteomes" id="UP000035444">
    <property type="component" value="Unassembled WGS sequence"/>
</dbReference>
<feature type="domain" description="Ysc84 actin-binding" evidence="1">
    <location>
        <begin position="93"/>
        <end position="212"/>
    </location>
</feature>
<dbReference type="PANTHER" id="PTHR15629">
    <property type="entry name" value="SH3YL1 PROTEIN"/>
    <property type="match status" value="1"/>
</dbReference>
<accession>A0A0H2MWF0</accession>
<dbReference type="CDD" id="cd11524">
    <property type="entry name" value="SYLF"/>
    <property type="match status" value="1"/>
</dbReference>
<evidence type="ECO:0000313" key="2">
    <source>
        <dbReference type="EMBL" id="KLN61010.1"/>
    </source>
</evidence>
<name>A0A0H2MWF0_9PROT</name>
<reference evidence="2 3" key="1">
    <citation type="submission" date="2015-03" db="EMBL/GenBank/DDBJ databases">
        <title>Genome Sequence of Kiloniella spongiae MEBiC09566, isolated from a marine sponge.</title>
        <authorList>
            <person name="Shao Z."/>
            <person name="Wang L."/>
            <person name="Li X."/>
        </authorList>
    </citation>
    <scope>NUCLEOTIDE SEQUENCE [LARGE SCALE GENOMIC DNA]</scope>
    <source>
        <strain evidence="2 3">MEBiC09566</strain>
    </source>
</reference>
<comment type="caution">
    <text evidence="2">The sequence shown here is derived from an EMBL/GenBank/DDBJ whole genome shotgun (WGS) entry which is preliminary data.</text>
</comment>
<dbReference type="PANTHER" id="PTHR15629:SF2">
    <property type="entry name" value="SH3 DOMAIN-CONTAINING YSC84-LIKE PROTEIN 1"/>
    <property type="match status" value="1"/>
</dbReference>
<dbReference type="AlphaFoldDB" id="A0A0H2MWF0"/>
<keyword evidence="3" id="KW-1185">Reference proteome</keyword>
<organism evidence="2 3">
    <name type="scientific">Kiloniella spongiae</name>
    <dbReference type="NCBI Taxonomy" id="1489064"/>
    <lineage>
        <taxon>Bacteria</taxon>
        <taxon>Pseudomonadati</taxon>
        <taxon>Pseudomonadota</taxon>
        <taxon>Alphaproteobacteria</taxon>
        <taxon>Rhodospirillales</taxon>
        <taxon>Kiloniellaceae</taxon>
        <taxon>Kiloniella</taxon>
    </lineage>
</organism>
<evidence type="ECO:0000259" key="1">
    <source>
        <dbReference type="Pfam" id="PF04366"/>
    </source>
</evidence>